<accession>A0A1Y5U4Q5</accession>
<name>A0A1Y5U4Q5_9PROT</name>
<dbReference type="AlphaFoldDB" id="A0A1Y5U4Q5"/>
<evidence type="ECO:0000313" key="2">
    <source>
        <dbReference type="Proteomes" id="UP000193200"/>
    </source>
</evidence>
<dbReference type="OrthoDB" id="7352766at2"/>
<organism evidence="1 2">
    <name type="scientific">Oceanibacterium hippocampi</name>
    <dbReference type="NCBI Taxonomy" id="745714"/>
    <lineage>
        <taxon>Bacteria</taxon>
        <taxon>Pseudomonadati</taxon>
        <taxon>Pseudomonadota</taxon>
        <taxon>Alphaproteobacteria</taxon>
        <taxon>Sneathiellales</taxon>
        <taxon>Sneathiellaceae</taxon>
        <taxon>Oceanibacterium</taxon>
    </lineage>
</organism>
<dbReference type="InParanoid" id="A0A1Y5U4Q5"/>
<dbReference type="EMBL" id="FWFR01000005">
    <property type="protein sequence ID" value="SLN76917.1"/>
    <property type="molecule type" value="Genomic_DNA"/>
</dbReference>
<dbReference type="Proteomes" id="UP000193200">
    <property type="component" value="Unassembled WGS sequence"/>
</dbReference>
<sequence length="201" mass="22311">MRPGIRSVFDVAQWFIERNRSTGRSLPAAKLHCLIYESQLRYAIIHKGARMMPATFLATELGPIEPNLYLIYDGGEAPIAAMRPSEQVASVLEAVWHDLGERSAEQLAAHYRQDPAYLKAWNTERSAEIALDDMVQCRAIQISDKVAPLRADGATPKTGPRAPVKPAAIEAAPDAGQSIRFTGDGRVVTRWRPTKTVRRLH</sequence>
<evidence type="ECO:0008006" key="3">
    <source>
        <dbReference type="Google" id="ProtNLM"/>
    </source>
</evidence>
<reference evidence="1 2" key="1">
    <citation type="submission" date="2017-03" db="EMBL/GenBank/DDBJ databases">
        <authorList>
            <person name="Afonso C.L."/>
            <person name="Miller P.J."/>
            <person name="Scott M.A."/>
            <person name="Spackman E."/>
            <person name="Goraichik I."/>
            <person name="Dimitrov K.M."/>
            <person name="Suarez D.L."/>
            <person name="Swayne D.E."/>
        </authorList>
    </citation>
    <scope>NUCLEOTIDE SEQUENCE [LARGE SCALE GENOMIC DNA]</scope>
    <source>
        <strain evidence="1 2">CECT 7691</strain>
    </source>
</reference>
<proteinExistence type="predicted"/>
<evidence type="ECO:0000313" key="1">
    <source>
        <dbReference type="EMBL" id="SLN76917.1"/>
    </source>
</evidence>
<dbReference type="RefSeq" id="WP_085885567.1">
    <property type="nucleotide sequence ID" value="NZ_FWFR01000005.1"/>
</dbReference>
<gene>
    <name evidence="1" type="ORF">OCH7691_04233</name>
</gene>
<protein>
    <recommendedName>
        <fullName evidence="3">Antitoxin SocA-like Panacea domain-containing protein</fullName>
    </recommendedName>
</protein>
<keyword evidence="2" id="KW-1185">Reference proteome</keyword>